<sequence>MKGVEVLIHESHEIPNDATPRLFTDHDEIIKGKQKNCDCLPPCEFNRYEFQGDIRLLNRMIYNNMTNPSIPKPTNEVRLRVYYDSPIAEEQVLDVFGNWLTFMGKSTNDLQGIH</sequence>
<proteinExistence type="predicted"/>
<reference evidence="1" key="1">
    <citation type="journal article" date="2023" name="Genome Biol. Evol.">
        <title>Long-read-based Genome Assembly of Drosophila gunungcola Reveals Fewer Chemosensory Genes in Flower-breeding Species.</title>
        <authorList>
            <person name="Negi A."/>
            <person name="Liao B.Y."/>
            <person name="Yeh S.D."/>
        </authorList>
    </citation>
    <scope>NUCLEOTIDE SEQUENCE</scope>
    <source>
        <strain evidence="1">Sukarami</strain>
    </source>
</reference>
<name>A0A9P9YSL9_9MUSC</name>
<evidence type="ECO:0000313" key="2">
    <source>
        <dbReference type="Proteomes" id="UP001059596"/>
    </source>
</evidence>
<gene>
    <name evidence="1" type="ORF">M5D96_003450</name>
</gene>
<organism evidence="1 2">
    <name type="scientific">Drosophila gunungcola</name>
    <name type="common">fruit fly</name>
    <dbReference type="NCBI Taxonomy" id="103775"/>
    <lineage>
        <taxon>Eukaryota</taxon>
        <taxon>Metazoa</taxon>
        <taxon>Ecdysozoa</taxon>
        <taxon>Arthropoda</taxon>
        <taxon>Hexapoda</taxon>
        <taxon>Insecta</taxon>
        <taxon>Pterygota</taxon>
        <taxon>Neoptera</taxon>
        <taxon>Endopterygota</taxon>
        <taxon>Diptera</taxon>
        <taxon>Brachycera</taxon>
        <taxon>Muscomorpha</taxon>
        <taxon>Ephydroidea</taxon>
        <taxon>Drosophilidae</taxon>
        <taxon>Drosophila</taxon>
        <taxon>Sophophora</taxon>
    </lineage>
</organism>
<dbReference type="EMBL" id="JAMKOV010000002">
    <property type="protein sequence ID" value="KAI8042148.1"/>
    <property type="molecule type" value="Genomic_DNA"/>
</dbReference>
<protein>
    <submittedName>
        <fullName evidence="1">Uncharacterized protein</fullName>
    </submittedName>
</protein>
<dbReference type="AlphaFoldDB" id="A0A9P9YSL9"/>
<comment type="caution">
    <text evidence="1">The sequence shown here is derived from an EMBL/GenBank/DDBJ whole genome shotgun (WGS) entry which is preliminary data.</text>
</comment>
<keyword evidence="2" id="KW-1185">Reference proteome</keyword>
<evidence type="ECO:0000313" key="1">
    <source>
        <dbReference type="EMBL" id="KAI8042148.1"/>
    </source>
</evidence>
<accession>A0A9P9YSL9</accession>
<dbReference type="Proteomes" id="UP001059596">
    <property type="component" value="Unassembled WGS sequence"/>
</dbReference>